<evidence type="ECO:0000256" key="6">
    <source>
        <dbReference type="ARBA" id="ARBA00022525"/>
    </source>
</evidence>
<dbReference type="Pfam" id="PF07731">
    <property type="entry name" value="Cu-oxidase_2"/>
    <property type="match status" value="1"/>
</dbReference>
<evidence type="ECO:0000256" key="3">
    <source>
        <dbReference type="ARBA" id="ARBA00004613"/>
    </source>
</evidence>
<comment type="catalytic activity">
    <reaction evidence="1">
        <text>4 hydroquinone + O2 = 4 benzosemiquinone + 2 H2O</text>
        <dbReference type="Rhea" id="RHEA:11276"/>
        <dbReference type="ChEBI" id="CHEBI:15377"/>
        <dbReference type="ChEBI" id="CHEBI:15379"/>
        <dbReference type="ChEBI" id="CHEBI:17594"/>
        <dbReference type="ChEBI" id="CHEBI:17977"/>
        <dbReference type="EC" id="1.10.3.2"/>
    </reaction>
</comment>
<dbReference type="PANTHER" id="PTHR11709:SF511">
    <property type="entry name" value="LACCASE"/>
    <property type="match status" value="1"/>
</dbReference>
<feature type="compositionally biased region" description="Low complexity" evidence="11">
    <location>
        <begin position="67"/>
        <end position="78"/>
    </location>
</feature>
<comment type="similarity">
    <text evidence="4">Belongs to the multicopper oxidase family.</text>
</comment>
<evidence type="ECO:0000256" key="10">
    <source>
        <dbReference type="ARBA" id="ARBA00023185"/>
    </source>
</evidence>
<comment type="caution">
    <text evidence="16">The sequence shown here is derived from an EMBL/GenBank/DDBJ whole genome shotgun (WGS) entry which is preliminary data.</text>
</comment>
<dbReference type="Pfam" id="PF00394">
    <property type="entry name" value="Cu-oxidase"/>
    <property type="match status" value="1"/>
</dbReference>
<dbReference type="EC" id="1.10.3.2" evidence="5"/>
<evidence type="ECO:0000256" key="11">
    <source>
        <dbReference type="SAM" id="MobiDB-lite"/>
    </source>
</evidence>
<evidence type="ECO:0000259" key="14">
    <source>
        <dbReference type="Pfam" id="PF07731"/>
    </source>
</evidence>
<evidence type="ECO:0000256" key="2">
    <source>
        <dbReference type="ARBA" id="ARBA00001935"/>
    </source>
</evidence>
<feature type="domain" description="Plastocyanin-like" evidence="15">
    <location>
        <begin position="126"/>
        <end position="236"/>
    </location>
</feature>
<feature type="domain" description="Plastocyanin-like" evidence="13">
    <location>
        <begin position="247"/>
        <end position="400"/>
    </location>
</feature>
<accession>A0A1M2VSU5</accession>
<dbReference type="CDD" id="cd13857">
    <property type="entry name" value="CuRO_1_Diphenol_Ox"/>
    <property type="match status" value="1"/>
</dbReference>
<dbReference type="Pfam" id="PF07732">
    <property type="entry name" value="Cu-oxidase_3"/>
    <property type="match status" value="1"/>
</dbReference>
<dbReference type="InterPro" id="IPR011707">
    <property type="entry name" value="Cu-oxidase-like_N"/>
</dbReference>
<dbReference type="GO" id="GO:0046274">
    <property type="term" value="P:lignin catabolic process"/>
    <property type="evidence" value="ECO:0007669"/>
    <property type="project" value="UniProtKB-KW"/>
</dbReference>
<evidence type="ECO:0000256" key="8">
    <source>
        <dbReference type="ARBA" id="ARBA00023157"/>
    </source>
</evidence>
<evidence type="ECO:0000256" key="7">
    <source>
        <dbReference type="ARBA" id="ARBA00023008"/>
    </source>
</evidence>
<keyword evidence="12" id="KW-1133">Transmembrane helix</keyword>
<evidence type="ECO:0000256" key="5">
    <source>
        <dbReference type="ARBA" id="ARBA00012297"/>
    </source>
</evidence>
<dbReference type="OMA" id="AGAYWMR"/>
<dbReference type="GO" id="GO:0052716">
    <property type="term" value="F:hydroquinone:oxygen oxidoreductase activity"/>
    <property type="evidence" value="ECO:0007669"/>
    <property type="project" value="UniProtKB-EC"/>
</dbReference>
<keyword evidence="17" id="KW-1185">Reference proteome</keyword>
<dbReference type="InterPro" id="IPR045087">
    <property type="entry name" value="Cu-oxidase_fam"/>
</dbReference>
<sequence length="632" mass="67227">MSSSGTSSPEHKTAHDASEHNRDASGSAPTRSRRGLVLGIAAAAAIVVLALALGLGLGLGLKHKHGQSSSSNSSASAGTSGGDGSIPSSLAVVGTPEASAALLSMDIANAAPTTRNYDFVVEERRGAPDGVEKLMLVVNGQFPGPTIEANADDRIVVNVTNKLPNSTAIHWHGLFQRNTNFYDGTLAITQCGIPPGESMIYNFTFDGYVGSTWWHAHAGTQYTDGITGALIVHAKNESVPAYNGDLAIQMADLYHGFSPALLNLYFTPGGIEGTPGNEPVPDGGTINGVGQYGASNSSFFNVTLEANKTYRLRLINSGSFVAMLFSVDDHVLTVIEADGTPVTPFDVASVSVAVAQRYSVLLHTNASAGAYWMRAGLDQDAFTYDNPGVQTEVRGILRYGVANDTIPDVVLLDNPPNLPSGSPGDLDTDDLVPVGGGPAPDATFSVYFTISMQYTGGPNYLSQFLSFINSTSWEPLQGTSSLFSHLGNKTADGSATLADSQLVTTIDEEHVVEFIIDNLDDGDHPFHLHGHKFWIVGTGAGRYQHQALDNKAPMLRDTLVIPAYTYTILRFVADNPGFWAFHCHIQWHMGAHWSMQAAGLLFQINVLPSESAKFAIPQYMLDQCAKAGNQQP</sequence>
<dbReference type="GO" id="GO:0005507">
    <property type="term" value="F:copper ion binding"/>
    <property type="evidence" value="ECO:0007669"/>
    <property type="project" value="InterPro"/>
</dbReference>
<evidence type="ECO:0000313" key="17">
    <source>
        <dbReference type="Proteomes" id="UP000184267"/>
    </source>
</evidence>
<dbReference type="CDD" id="cd13886">
    <property type="entry name" value="CuRO_2_MCO_like_1"/>
    <property type="match status" value="1"/>
</dbReference>
<evidence type="ECO:0000313" key="16">
    <source>
        <dbReference type="EMBL" id="OJT10681.1"/>
    </source>
</evidence>
<name>A0A1M2VSU5_TRAPU</name>
<keyword evidence="7" id="KW-0186">Copper</keyword>
<evidence type="ECO:0000256" key="12">
    <source>
        <dbReference type="SAM" id="Phobius"/>
    </source>
</evidence>
<gene>
    <name evidence="16" type="ORF">TRAPUB_12807</name>
</gene>
<evidence type="ECO:0000259" key="13">
    <source>
        <dbReference type="Pfam" id="PF00394"/>
    </source>
</evidence>
<evidence type="ECO:0000259" key="15">
    <source>
        <dbReference type="Pfam" id="PF07732"/>
    </source>
</evidence>
<organism evidence="16 17">
    <name type="scientific">Trametes pubescens</name>
    <name type="common">White-rot fungus</name>
    <dbReference type="NCBI Taxonomy" id="154538"/>
    <lineage>
        <taxon>Eukaryota</taxon>
        <taxon>Fungi</taxon>
        <taxon>Dikarya</taxon>
        <taxon>Basidiomycota</taxon>
        <taxon>Agaricomycotina</taxon>
        <taxon>Agaricomycetes</taxon>
        <taxon>Polyporales</taxon>
        <taxon>Polyporaceae</taxon>
        <taxon>Trametes</taxon>
    </lineage>
</organism>
<keyword evidence="12" id="KW-0472">Membrane</keyword>
<proteinExistence type="inferred from homology"/>
<dbReference type="InterPro" id="IPR001117">
    <property type="entry name" value="Cu-oxidase_2nd"/>
</dbReference>
<keyword evidence="12" id="KW-0812">Transmembrane</keyword>
<comment type="cofactor">
    <cofactor evidence="2">
        <name>Cu cation</name>
        <dbReference type="ChEBI" id="CHEBI:23378"/>
    </cofactor>
</comment>
<dbReference type="CDD" id="cd13910">
    <property type="entry name" value="CuRO_3_MCO_like_4"/>
    <property type="match status" value="1"/>
</dbReference>
<dbReference type="OrthoDB" id="2121828at2759"/>
<keyword evidence="9" id="KW-0325">Glycoprotein</keyword>
<feature type="domain" description="Plastocyanin-like" evidence="14">
    <location>
        <begin position="487"/>
        <end position="596"/>
    </location>
</feature>
<protein>
    <recommendedName>
        <fullName evidence="5">laccase</fullName>
        <ecNumber evidence="5">1.10.3.2</ecNumber>
    </recommendedName>
</protein>
<evidence type="ECO:0000256" key="4">
    <source>
        <dbReference type="ARBA" id="ARBA00010609"/>
    </source>
</evidence>
<dbReference type="STRING" id="154538.A0A1M2VSU5"/>
<evidence type="ECO:0000256" key="9">
    <source>
        <dbReference type="ARBA" id="ARBA00023180"/>
    </source>
</evidence>
<feature type="transmembrane region" description="Helical" evidence="12">
    <location>
        <begin position="36"/>
        <end position="61"/>
    </location>
</feature>
<evidence type="ECO:0000256" key="1">
    <source>
        <dbReference type="ARBA" id="ARBA00000349"/>
    </source>
</evidence>
<dbReference type="GO" id="GO:0005576">
    <property type="term" value="C:extracellular region"/>
    <property type="evidence" value="ECO:0007669"/>
    <property type="project" value="UniProtKB-SubCell"/>
</dbReference>
<dbReference type="InterPro" id="IPR011706">
    <property type="entry name" value="Cu-oxidase_C"/>
</dbReference>
<keyword evidence="6" id="KW-0964">Secreted</keyword>
<feature type="compositionally biased region" description="Basic and acidic residues" evidence="11">
    <location>
        <begin position="9"/>
        <end position="23"/>
    </location>
</feature>
<keyword evidence="10" id="KW-0439">Lignin degradation</keyword>
<keyword evidence="8" id="KW-1015">Disulfide bond</keyword>
<dbReference type="EMBL" id="MNAD01000751">
    <property type="protein sequence ID" value="OJT10681.1"/>
    <property type="molecule type" value="Genomic_DNA"/>
</dbReference>
<reference evidence="16 17" key="1">
    <citation type="submission" date="2016-10" db="EMBL/GenBank/DDBJ databases">
        <title>Genome sequence of the basidiomycete white-rot fungus Trametes pubescens.</title>
        <authorList>
            <person name="Makela M.R."/>
            <person name="Granchi Z."/>
            <person name="Peng M."/>
            <person name="De Vries R.P."/>
            <person name="Grigoriev I."/>
            <person name="Riley R."/>
            <person name="Hilden K."/>
        </authorList>
    </citation>
    <scope>NUCLEOTIDE SEQUENCE [LARGE SCALE GENOMIC DNA]</scope>
    <source>
        <strain evidence="16 17">FBCC735</strain>
    </source>
</reference>
<dbReference type="Proteomes" id="UP000184267">
    <property type="component" value="Unassembled WGS sequence"/>
</dbReference>
<dbReference type="AlphaFoldDB" id="A0A1M2VSU5"/>
<dbReference type="Gene3D" id="2.60.40.420">
    <property type="entry name" value="Cupredoxins - blue copper proteins"/>
    <property type="match status" value="3"/>
</dbReference>
<dbReference type="PANTHER" id="PTHR11709">
    <property type="entry name" value="MULTI-COPPER OXIDASE"/>
    <property type="match status" value="1"/>
</dbReference>
<feature type="region of interest" description="Disordered" evidence="11">
    <location>
        <begin position="63"/>
        <end position="90"/>
    </location>
</feature>
<comment type="subcellular location">
    <subcellularLocation>
        <location evidence="3">Secreted</location>
    </subcellularLocation>
</comment>
<dbReference type="SUPFAM" id="SSF49503">
    <property type="entry name" value="Cupredoxins"/>
    <property type="match status" value="3"/>
</dbReference>
<dbReference type="InterPro" id="IPR008972">
    <property type="entry name" value="Cupredoxin"/>
</dbReference>
<feature type="region of interest" description="Disordered" evidence="11">
    <location>
        <begin position="1"/>
        <end position="31"/>
    </location>
</feature>